<keyword evidence="3" id="KW-1185">Reference proteome</keyword>
<comment type="caution">
    <text evidence="2">The sequence shown here is derived from an EMBL/GenBank/DDBJ whole genome shotgun (WGS) entry which is preliminary data.</text>
</comment>
<dbReference type="InterPro" id="IPR000182">
    <property type="entry name" value="GNAT_dom"/>
</dbReference>
<dbReference type="SUPFAM" id="SSF55729">
    <property type="entry name" value="Acyl-CoA N-acyltransferases (Nat)"/>
    <property type="match status" value="1"/>
</dbReference>
<dbReference type="Gene3D" id="3.40.630.30">
    <property type="match status" value="1"/>
</dbReference>
<evidence type="ECO:0000259" key="1">
    <source>
        <dbReference type="PROSITE" id="PS51186"/>
    </source>
</evidence>
<protein>
    <recommendedName>
        <fullName evidence="1">N-acetyltransferase domain-containing protein</fullName>
    </recommendedName>
</protein>
<dbReference type="EMBL" id="LCZJ02000037">
    <property type="protein sequence ID" value="KTD84130.1"/>
    <property type="molecule type" value="Genomic_DNA"/>
</dbReference>
<proteinExistence type="predicted"/>
<dbReference type="RefSeq" id="WP_060626201.1">
    <property type="nucleotide sequence ID" value="NZ_LCZJ02000037.1"/>
</dbReference>
<organism evidence="2 3">
    <name type="scientific">Paenibacillus etheri</name>
    <dbReference type="NCBI Taxonomy" id="1306852"/>
    <lineage>
        <taxon>Bacteria</taxon>
        <taxon>Bacillati</taxon>
        <taxon>Bacillota</taxon>
        <taxon>Bacilli</taxon>
        <taxon>Bacillales</taxon>
        <taxon>Paenibacillaceae</taxon>
        <taxon>Paenibacillus</taxon>
    </lineage>
</organism>
<dbReference type="PROSITE" id="PS51186">
    <property type="entry name" value="GNAT"/>
    <property type="match status" value="1"/>
</dbReference>
<dbReference type="CDD" id="cd04301">
    <property type="entry name" value="NAT_SF"/>
    <property type="match status" value="1"/>
</dbReference>
<dbReference type="OrthoDB" id="2243440at2"/>
<gene>
    <name evidence="2" type="ORF">UQ64_28645</name>
</gene>
<evidence type="ECO:0000313" key="2">
    <source>
        <dbReference type="EMBL" id="KTD84130.1"/>
    </source>
</evidence>
<dbReference type="GO" id="GO:0016747">
    <property type="term" value="F:acyltransferase activity, transferring groups other than amino-acyl groups"/>
    <property type="evidence" value="ECO:0007669"/>
    <property type="project" value="InterPro"/>
</dbReference>
<reference evidence="2 3" key="1">
    <citation type="journal article" date="2015" name="Int. Biodeterior. Biodegradation">
        <title>Physiological and genetic screening methods for the isolation of methyl tert-butyl ether-degrading bacteria for bioremediation purposes.</title>
        <authorList>
            <person name="Guisado I.M."/>
            <person name="Purswani J."/>
            <person name="Gonzalez Lopez J."/>
            <person name="Pozo C."/>
        </authorList>
    </citation>
    <scope>NUCLEOTIDE SEQUENCE [LARGE SCALE GENOMIC DNA]</scope>
    <source>
        <strain evidence="2 3">SH7</strain>
    </source>
</reference>
<feature type="domain" description="N-acetyltransferase" evidence="1">
    <location>
        <begin position="5"/>
        <end position="132"/>
    </location>
</feature>
<dbReference type="InterPro" id="IPR016181">
    <property type="entry name" value="Acyl_CoA_acyltransferase"/>
</dbReference>
<sequence>MASGIILGKAQIAKHRLAKTHNRLSLANTFFKIITANKENKKAAKELAKVQNTYKEIIQGKEDDFQGYIELFIVSGESRGLGVGKTLMHHLSNYMRSMDVDSIYVYTDNRCNYGFYESQNFKRLNEKEIFLDSVQNKLLIFLYGHHVTNEKN</sequence>
<evidence type="ECO:0000313" key="3">
    <source>
        <dbReference type="Proteomes" id="UP000054709"/>
    </source>
</evidence>
<dbReference type="Proteomes" id="UP000054709">
    <property type="component" value="Unassembled WGS sequence"/>
</dbReference>
<accession>A0A0W1ASA3</accession>
<dbReference type="Pfam" id="PF00583">
    <property type="entry name" value="Acetyltransf_1"/>
    <property type="match status" value="1"/>
</dbReference>
<name>A0A0W1ASA3_9BACL</name>
<dbReference type="AlphaFoldDB" id="A0A0W1ASA3"/>